<dbReference type="Pfam" id="PF00561">
    <property type="entry name" value="Abhydrolase_1"/>
    <property type="match status" value="1"/>
</dbReference>
<dbReference type="GO" id="GO:0016020">
    <property type="term" value="C:membrane"/>
    <property type="evidence" value="ECO:0007669"/>
    <property type="project" value="TreeGrafter"/>
</dbReference>
<reference evidence="3" key="1">
    <citation type="submission" date="2023-03" db="EMBL/GenBank/DDBJ databases">
        <title>Actinorhabdospora filicis NBRC 111898.</title>
        <authorList>
            <person name="Ichikawa N."/>
            <person name="Sato H."/>
            <person name="Tonouchi N."/>
        </authorList>
    </citation>
    <scope>NUCLEOTIDE SEQUENCE</scope>
    <source>
        <strain evidence="3">NBRC 111898</strain>
    </source>
</reference>
<evidence type="ECO:0000259" key="2">
    <source>
        <dbReference type="Pfam" id="PF00561"/>
    </source>
</evidence>
<keyword evidence="1 3" id="KW-0378">Hydrolase</keyword>
<dbReference type="PANTHER" id="PTHR43798:SF31">
    <property type="entry name" value="AB HYDROLASE SUPERFAMILY PROTEIN YCLE"/>
    <property type="match status" value="1"/>
</dbReference>
<comment type="caution">
    <text evidence="3">The sequence shown here is derived from an EMBL/GenBank/DDBJ whole genome shotgun (WGS) entry which is preliminary data.</text>
</comment>
<dbReference type="PANTHER" id="PTHR43798">
    <property type="entry name" value="MONOACYLGLYCEROL LIPASE"/>
    <property type="match status" value="1"/>
</dbReference>
<keyword evidence="4" id="KW-1185">Reference proteome</keyword>
<name>A0A9W6SJZ5_9ACTN</name>
<protein>
    <submittedName>
        <fullName evidence="3">Alpha/beta hydrolase</fullName>
    </submittedName>
</protein>
<dbReference type="GO" id="GO:0016787">
    <property type="term" value="F:hydrolase activity"/>
    <property type="evidence" value="ECO:0007669"/>
    <property type="project" value="UniProtKB-KW"/>
</dbReference>
<evidence type="ECO:0000313" key="4">
    <source>
        <dbReference type="Proteomes" id="UP001165079"/>
    </source>
</evidence>
<organism evidence="3 4">
    <name type="scientific">Actinorhabdospora filicis</name>
    <dbReference type="NCBI Taxonomy" id="1785913"/>
    <lineage>
        <taxon>Bacteria</taxon>
        <taxon>Bacillati</taxon>
        <taxon>Actinomycetota</taxon>
        <taxon>Actinomycetes</taxon>
        <taxon>Micromonosporales</taxon>
        <taxon>Micromonosporaceae</taxon>
        <taxon>Actinorhabdospora</taxon>
    </lineage>
</organism>
<sequence>MTGRDDGLPSAAMTIIHDVAGDGPAVTLLHSGVCDRRMWQAQWQPLVDAGFKAIRVDFRGYGDTPYPTEPWNNADDVRDLLDELGIEKTAVVGSSWGGRIAQEFAARYPERVSRLVLLCAAGDLAEPTPDVIAFDDREEALIEAGDLDGAVALNVATWVGPLASAETRELVTAMQRRAFDVQVGGADVAPIRHEYSPADIAAPTLVVKGAHDLELFQNLADAFVAVLPDARLLDLDWAGHLPTLEAPERVEGELIGFLRG</sequence>
<feature type="domain" description="AB hydrolase-1" evidence="2">
    <location>
        <begin position="24"/>
        <end position="173"/>
    </location>
</feature>
<dbReference type="Gene3D" id="3.40.50.1820">
    <property type="entry name" value="alpha/beta hydrolase"/>
    <property type="match status" value="1"/>
</dbReference>
<dbReference type="InterPro" id="IPR029058">
    <property type="entry name" value="AB_hydrolase_fold"/>
</dbReference>
<evidence type="ECO:0000256" key="1">
    <source>
        <dbReference type="ARBA" id="ARBA00022801"/>
    </source>
</evidence>
<dbReference type="InterPro" id="IPR000073">
    <property type="entry name" value="AB_hydrolase_1"/>
</dbReference>
<proteinExistence type="predicted"/>
<dbReference type="EMBL" id="BSTX01000001">
    <property type="protein sequence ID" value="GLZ77383.1"/>
    <property type="molecule type" value="Genomic_DNA"/>
</dbReference>
<dbReference type="SUPFAM" id="SSF53474">
    <property type="entry name" value="alpha/beta-Hydrolases"/>
    <property type="match status" value="1"/>
</dbReference>
<dbReference type="AlphaFoldDB" id="A0A9W6SJZ5"/>
<dbReference type="InterPro" id="IPR050266">
    <property type="entry name" value="AB_hydrolase_sf"/>
</dbReference>
<evidence type="ECO:0000313" key="3">
    <source>
        <dbReference type="EMBL" id="GLZ77383.1"/>
    </source>
</evidence>
<dbReference type="PRINTS" id="PR00111">
    <property type="entry name" value="ABHYDROLASE"/>
</dbReference>
<dbReference type="Proteomes" id="UP001165079">
    <property type="component" value="Unassembled WGS sequence"/>
</dbReference>
<accession>A0A9W6SJZ5</accession>
<gene>
    <name evidence="3" type="ORF">Afil01_21900</name>
</gene>